<protein>
    <submittedName>
        <fullName evidence="1">Uncharacterized protein</fullName>
    </submittedName>
</protein>
<keyword evidence="2" id="KW-1185">Reference proteome</keyword>
<name>A0ABV0MVM5_9TELE</name>
<dbReference type="Proteomes" id="UP001476798">
    <property type="component" value="Unassembled WGS sequence"/>
</dbReference>
<evidence type="ECO:0000313" key="2">
    <source>
        <dbReference type="Proteomes" id="UP001476798"/>
    </source>
</evidence>
<proteinExistence type="predicted"/>
<reference evidence="1 2" key="1">
    <citation type="submission" date="2021-06" db="EMBL/GenBank/DDBJ databases">
        <authorList>
            <person name="Palmer J.M."/>
        </authorList>
    </citation>
    <scope>NUCLEOTIDE SEQUENCE [LARGE SCALE GENOMIC DNA]</scope>
    <source>
        <strain evidence="1 2">GA_2019</strain>
        <tissue evidence="1">Muscle</tissue>
    </source>
</reference>
<dbReference type="EMBL" id="JAHRIO010013633">
    <property type="protein sequence ID" value="MEQ2163179.1"/>
    <property type="molecule type" value="Genomic_DNA"/>
</dbReference>
<sequence>MCPGYPLHPGCPDTDCPTCSGGPFQEIVFAFVTYSSLAYTDSAIPRSTLPDPRRGVPIWIKEFLMAVTGQEMEIGYVTTCLAAHLEQHDILNIEVAARTNDLTSSTPLSSCVTTVLGYP</sequence>
<gene>
    <name evidence="1" type="ORF">GOODEAATRI_027593</name>
</gene>
<comment type="caution">
    <text evidence="1">The sequence shown here is derived from an EMBL/GenBank/DDBJ whole genome shotgun (WGS) entry which is preliminary data.</text>
</comment>
<organism evidence="1 2">
    <name type="scientific">Goodea atripinnis</name>
    <dbReference type="NCBI Taxonomy" id="208336"/>
    <lineage>
        <taxon>Eukaryota</taxon>
        <taxon>Metazoa</taxon>
        <taxon>Chordata</taxon>
        <taxon>Craniata</taxon>
        <taxon>Vertebrata</taxon>
        <taxon>Euteleostomi</taxon>
        <taxon>Actinopterygii</taxon>
        <taxon>Neopterygii</taxon>
        <taxon>Teleostei</taxon>
        <taxon>Neoteleostei</taxon>
        <taxon>Acanthomorphata</taxon>
        <taxon>Ovalentaria</taxon>
        <taxon>Atherinomorphae</taxon>
        <taxon>Cyprinodontiformes</taxon>
        <taxon>Goodeidae</taxon>
        <taxon>Goodea</taxon>
    </lineage>
</organism>
<evidence type="ECO:0000313" key="1">
    <source>
        <dbReference type="EMBL" id="MEQ2163179.1"/>
    </source>
</evidence>
<accession>A0ABV0MVM5</accession>